<evidence type="ECO:0000256" key="1">
    <source>
        <dbReference type="SAM" id="MobiDB-lite"/>
    </source>
</evidence>
<dbReference type="Proteomes" id="UP000828390">
    <property type="component" value="Unassembled WGS sequence"/>
</dbReference>
<sequence>MLPSWTRTPAPIAVSSKTSFKVPRHTFSPVQIYFSSSCMLSNFHPGHPVKPPNAAKLDKDASSSSSEY</sequence>
<comment type="caution">
    <text evidence="2">The sequence shown here is derived from an EMBL/GenBank/DDBJ whole genome shotgun (WGS) entry which is preliminary data.</text>
</comment>
<accession>A0A9D4J5V7</accession>
<protein>
    <submittedName>
        <fullName evidence="2">Uncharacterized protein</fullName>
    </submittedName>
</protein>
<reference evidence="2" key="2">
    <citation type="submission" date="2020-11" db="EMBL/GenBank/DDBJ databases">
        <authorList>
            <person name="McCartney M.A."/>
            <person name="Auch B."/>
            <person name="Kono T."/>
            <person name="Mallez S."/>
            <person name="Becker A."/>
            <person name="Gohl D.M."/>
            <person name="Silverstein K.A.T."/>
            <person name="Koren S."/>
            <person name="Bechman K.B."/>
            <person name="Herman A."/>
            <person name="Abrahante J.E."/>
            <person name="Garbe J."/>
        </authorList>
    </citation>
    <scope>NUCLEOTIDE SEQUENCE</scope>
    <source>
        <strain evidence="2">Duluth1</strain>
        <tissue evidence="2">Whole animal</tissue>
    </source>
</reference>
<dbReference type="EMBL" id="JAIWYP010000007">
    <property type="protein sequence ID" value="KAH3796432.1"/>
    <property type="molecule type" value="Genomic_DNA"/>
</dbReference>
<proteinExistence type="predicted"/>
<dbReference type="AlphaFoldDB" id="A0A9D4J5V7"/>
<evidence type="ECO:0000313" key="2">
    <source>
        <dbReference type="EMBL" id="KAH3796432.1"/>
    </source>
</evidence>
<feature type="region of interest" description="Disordered" evidence="1">
    <location>
        <begin position="45"/>
        <end position="68"/>
    </location>
</feature>
<name>A0A9D4J5V7_DREPO</name>
<keyword evidence="3" id="KW-1185">Reference proteome</keyword>
<organism evidence="2 3">
    <name type="scientific">Dreissena polymorpha</name>
    <name type="common">Zebra mussel</name>
    <name type="synonym">Mytilus polymorpha</name>
    <dbReference type="NCBI Taxonomy" id="45954"/>
    <lineage>
        <taxon>Eukaryota</taxon>
        <taxon>Metazoa</taxon>
        <taxon>Spiralia</taxon>
        <taxon>Lophotrochozoa</taxon>
        <taxon>Mollusca</taxon>
        <taxon>Bivalvia</taxon>
        <taxon>Autobranchia</taxon>
        <taxon>Heteroconchia</taxon>
        <taxon>Euheterodonta</taxon>
        <taxon>Imparidentia</taxon>
        <taxon>Neoheterodontei</taxon>
        <taxon>Myida</taxon>
        <taxon>Dreissenoidea</taxon>
        <taxon>Dreissenidae</taxon>
        <taxon>Dreissena</taxon>
    </lineage>
</organism>
<reference evidence="2" key="1">
    <citation type="journal article" date="2019" name="bioRxiv">
        <title>The Genome of the Zebra Mussel, Dreissena polymorpha: A Resource for Invasive Species Research.</title>
        <authorList>
            <person name="McCartney M.A."/>
            <person name="Auch B."/>
            <person name="Kono T."/>
            <person name="Mallez S."/>
            <person name="Zhang Y."/>
            <person name="Obille A."/>
            <person name="Becker A."/>
            <person name="Abrahante J.E."/>
            <person name="Garbe J."/>
            <person name="Badalamenti J.P."/>
            <person name="Herman A."/>
            <person name="Mangelson H."/>
            <person name="Liachko I."/>
            <person name="Sullivan S."/>
            <person name="Sone E.D."/>
            <person name="Koren S."/>
            <person name="Silverstein K.A.T."/>
            <person name="Beckman K.B."/>
            <person name="Gohl D.M."/>
        </authorList>
    </citation>
    <scope>NUCLEOTIDE SEQUENCE</scope>
    <source>
        <strain evidence="2">Duluth1</strain>
        <tissue evidence="2">Whole animal</tissue>
    </source>
</reference>
<gene>
    <name evidence="2" type="ORF">DPMN_150000</name>
</gene>
<evidence type="ECO:0000313" key="3">
    <source>
        <dbReference type="Proteomes" id="UP000828390"/>
    </source>
</evidence>